<dbReference type="EMBL" id="AMRV01000007">
    <property type="protein sequence ID" value="EMD82366.1"/>
    <property type="molecule type" value="Genomic_DNA"/>
</dbReference>
<dbReference type="AlphaFoldDB" id="M2TL44"/>
<dbReference type="GO" id="GO:0071111">
    <property type="term" value="F:cyclic-guanylate-specific phosphodiesterase activity"/>
    <property type="evidence" value="ECO:0007669"/>
    <property type="project" value="InterPro"/>
</dbReference>
<evidence type="ECO:0000256" key="1">
    <source>
        <dbReference type="SAM" id="Phobius"/>
    </source>
</evidence>
<reference evidence="3 4" key="1">
    <citation type="journal article" date="2013" name="Genome Announc.">
        <title>Draft Genome Sequence of Strain JLT2015T, Belonging to the Family Sphingomonadaceae of the Alphaproteobacteria.</title>
        <authorList>
            <person name="Tang K."/>
            <person name="Liu K."/>
            <person name="Li S."/>
            <person name="Jiao N."/>
        </authorList>
    </citation>
    <scope>NUCLEOTIDE SEQUENCE [LARGE SCALE GENOMIC DNA]</scope>
    <source>
        <strain evidence="3 4">JLT2015</strain>
    </source>
</reference>
<feature type="transmembrane region" description="Helical" evidence="1">
    <location>
        <begin position="279"/>
        <end position="300"/>
    </location>
</feature>
<dbReference type="PATRIC" id="fig|1234595.3.peg.2088"/>
<dbReference type="InterPro" id="IPR050706">
    <property type="entry name" value="Cyclic-di-GMP_PDE-like"/>
</dbReference>
<dbReference type="InterPro" id="IPR035919">
    <property type="entry name" value="EAL_sf"/>
</dbReference>
<dbReference type="PANTHER" id="PTHR33121:SF79">
    <property type="entry name" value="CYCLIC DI-GMP PHOSPHODIESTERASE PDED-RELATED"/>
    <property type="match status" value="1"/>
</dbReference>
<organism evidence="3 4">
    <name type="scientific">Pacificimonas flava</name>
    <dbReference type="NCBI Taxonomy" id="1234595"/>
    <lineage>
        <taxon>Bacteria</taxon>
        <taxon>Pseudomonadati</taxon>
        <taxon>Pseudomonadota</taxon>
        <taxon>Alphaproteobacteria</taxon>
        <taxon>Sphingomonadales</taxon>
        <taxon>Sphingosinicellaceae</taxon>
        <taxon>Pacificimonas</taxon>
    </lineage>
</organism>
<dbReference type="SMART" id="SM00052">
    <property type="entry name" value="EAL"/>
    <property type="match status" value="1"/>
</dbReference>
<dbReference type="PROSITE" id="PS50883">
    <property type="entry name" value="EAL"/>
    <property type="match status" value="1"/>
</dbReference>
<dbReference type="Pfam" id="PF00563">
    <property type="entry name" value="EAL"/>
    <property type="match status" value="1"/>
</dbReference>
<evidence type="ECO:0000313" key="3">
    <source>
        <dbReference type="EMBL" id="EMD82366.1"/>
    </source>
</evidence>
<keyword evidence="1" id="KW-0812">Transmembrane</keyword>
<name>M2TL44_9SPHN</name>
<dbReference type="Proteomes" id="UP000011717">
    <property type="component" value="Unassembled WGS sequence"/>
</dbReference>
<dbReference type="InterPro" id="IPR007890">
    <property type="entry name" value="CHASE2"/>
</dbReference>
<feature type="domain" description="EAL" evidence="2">
    <location>
        <begin position="471"/>
        <end position="724"/>
    </location>
</feature>
<evidence type="ECO:0000259" key="2">
    <source>
        <dbReference type="PROSITE" id="PS50883"/>
    </source>
</evidence>
<dbReference type="InterPro" id="IPR043128">
    <property type="entry name" value="Rev_trsase/Diguanyl_cyclase"/>
</dbReference>
<evidence type="ECO:0000313" key="4">
    <source>
        <dbReference type="Proteomes" id="UP000011717"/>
    </source>
</evidence>
<proteinExistence type="predicted"/>
<dbReference type="PANTHER" id="PTHR33121">
    <property type="entry name" value="CYCLIC DI-GMP PHOSPHODIESTERASE PDEF"/>
    <property type="match status" value="1"/>
</dbReference>
<dbReference type="Pfam" id="PF05226">
    <property type="entry name" value="CHASE2"/>
    <property type="match status" value="1"/>
</dbReference>
<keyword evidence="1" id="KW-1133">Transmembrane helix</keyword>
<keyword evidence="1" id="KW-0472">Membrane</keyword>
<dbReference type="InterPro" id="IPR001633">
    <property type="entry name" value="EAL_dom"/>
</dbReference>
<keyword evidence="4" id="KW-1185">Reference proteome</keyword>
<dbReference type="SMART" id="SM01080">
    <property type="entry name" value="CHASE2"/>
    <property type="match status" value="1"/>
</dbReference>
<dbReference type="Gene3D" id="3.30.70.270">
    <property type="match status" value="1"/>
</dbReference>
<gene>
    <name evidence="3" type="ORF">C725_2087</name>
</gene>
<feature type="transmembrane region" description="Helical" evidence="1">
    <location>
        <begin position="255"/>
        <end position="273"/>
    </location>
</feature>
<accession>M2TL44</accession>
<sequence length="732" mass="79059">MGERQASGEILIVEIDPKSIDALKQWPWPRRLHAQALNALSERDPRLIAFDVDFSSRQSPEDDAALSRALQSTKATTVLAAFEQASAVEGRSIAALPLPALRSRAFIGNANVRPDPDGAVRTYPVAAEIAGQLRPSLATLTAEANVQRASEILIDYSIDPASIPRLSFIDLLRGDVAVSAIQGKRILIGATAIELGDRYHIPGRGLLPGVVVQALAAETMLLPAPPIPLPRTASALVALLIGIALAAMFGRQRHFLAAAFMTAAATILSTYWVDQTFGAVLNLAIPTLIWGGLFVSGLALEVRLLLKKRELLNPVTDLPNRRLLERELMKEEHRALALVRVQGYDRIASAFGVDAAQMLILSLARLISVRSQDAPVYQLSNNLLAVLLDPARTDPEIWFAGVEMNLRQGVSADDIRADIRVVAGFDLAGPEADPNSSPIDRALLALSQAEEGKRRLGLSGGQQDRDGEQWRVGLAATLRKAIEAGHLRLTFQPKMCIGTGEVTHVEALVRWLDPERGPIFPDQFIPLAEANGSISDLTRFVVAEAADMIARLRANGLTTGVAVNISTNDLADPAFVEFVAETLRRTGIPPDALTLEITETGLIEGRTEALVSARRLKALGLRLSIDDYGTGQSTMAYVEQFPADELKIDMSFVMRMTDDRANAILVKSAIDLGHALGLSVVAEGVETAGILTALREQRCDYAQGYHISRPLEADDLFTYLSASREGVLRSAA</sequence>
<feature type="transmembrane region" description="Helical" evidence="1">
    <location>
        <begin position="229"/>
        <end position="248"/>
    </location>
</feature>
<protein>
    <submittedName>
        <fullName evidence="3">Diguanylate cyclase/phosphodiesterase (GGDEF &amp; EAL domains) with PAS/PAC sensor(S)</fullName>
    </submittedName>
</protein>
<dbReference type="SUPFAM" id="SSF141868">
    <property type="entry name" value="EAL domain-like"/>
    <property type="match status" value="1"/>
</dbReference>
<comment type="caution">
    <text evidence="3">The sequence shown here is derived from an EMBL/GenBank/DDBJ whole genome shotgun (WGS) entry which is preliminary data.</text>
</comment>
<dbReference type="CDD" id="cd01948">
    <property type="entry name" value="EAL"/>
    <property type="match status" value="1"/>
</dbReference>
<dbReference type="Gene3D" id="3.20.20.450">
    <property type="entry name" value="EAL domain"/>
    <property type="match status" value="1"/>
</dbReference>